<name>A0AAW1JE21_POPJA</name>
<proteinExistence type="predicted"/>
<dbReference type="AlphaFoldDB" id="A0AAW1JE21"/>
<dbReference type="EMBL" id="JASPKY010000413">
    <property type="protein sequence ID" value="KAK9701492.1"/>
    <property type="molecule type" value="Genomic_DNA"/>
</dbReference>
<gene>
    <name evidence="2" type="ORF">QE152_g30554</name>
</gene>
<feature type="compositionally biased region" description="Basic and acidic residues" evidence="1">
    <location>
        <begin position="143"/>
        <end position="152"/>
    </location>
</feature>
<reference evidence="2 3" key="1">
    <citation type="journal article" date="2024" name="BMC Genomics">
        <title>De novo assembly and annotation of Popillia japonica's genome with initial clues to its potential as an invasive pest.</title>
        <authorList>
            <person name="Cucini C."/>
            <person name="Boschi S."/>
            <person name="Funari R."/>
            <person name="Cardaioli E."/>
            <person name="Iannotti N."/>
            <person name="Marturano G."/>
            <person name="Paoli F."/>
            <person name="Bruttini M."/>
            <person name="Carapelli A."/>
            <person name="Frati F."/>
            <person name="Nardi F."/>
        </authorList>
    </citation>
    <scope>NUCLEOTIDE SEQUENCE [LARGE SCALE GENOMIC DNA]</scope>
    <source>
        <strain evidence="2">DMR45628</strain>
    </source>
</reference>
<protein>
    <submittedName>
        <fullName evidence="2">Uncharacterized protein</fullName>
    </submittedName>
</protein>
<accession>A0AAW1JE21</accession>
<evidence type="ECO:0000256" key="1">
    <source>
        <dbReference type="SAM" id="MobiDB-lite"/>
    </source>
</evidence>
<feature type="region of interest" description="Disordered" evidence="1">
    <location>
        <begin position="142"/>
        <end position="165"/>
    </location>
</feature>
<organism evidence="2 3">
    <name type="scientific">Popillia japonica</name>
    <name type="common">Japanese beetle</name>
    <dbReference type="NCBI Taxonomy" id="7064"/>
    <lineage>
        <taxon>Eukaryota</taxon>
        <taxon>Metazoa</taxon>
        <taxon>Ecdysozoa</taxon>
        <taxon>Arthropoda</taxon>
        <taxon>Hexapoda</taxon>
        <taxon>Insecta</taxon>
        <taxon>Pterygota</taxon>
        <taxon>Neoptera</taxon>
        <taxon>Endopterygota</taxon>
        <taxon>Coleoptera</taxon>
        <taxon>Polyphaga</taxon>
        <taxon>Scarabaeiformia</taxon>
        <taxon>Scarabaeidae</taxon>
        <taxon>Rutelinae</taxon>
        <taxon>Popillia</taxon>
    </lineage>
</organism>
<evidence type="ECO:0000313" key="3">
    <source>
        <dbReference type="Proteomes" id="UP001458880"/>
    </source>
</evidence>
<sequence length="165" mass="18227">MAAEEELPRISPATKSPTYATPLMSPYIARLESSSTGSSFPANFPKPVPLAVVSLDSGFFGLWMLVPPKCCWRKRPRRRHGGTGRGGSGGRRRQTPAIKWRWIVDPHLRHVWTQLARRAVGMDKMLHVGTFALGHIPLAPRSSGEKTRDLSPHRRTAASLNLGLS</sequence>
<feature type="region of interest" description="Disordered" evidence="1">
    <location>
        <begin position="74"/>
        <end position="93"/>
    </location>
</feature>
<comment type="caution">
    <text evidence="2">The sequence shown here is derived from an EMBL/GenBank/DDBJ whole genome shotgun (WGS) entry which is preliminary data.</text>
</comment>
<keyword evidence="3" id="KW-1185">Reference proteome</keyword>
<evidence type="ECO:0000313" key="2">
    <source>
        <dbReference type="EMBL" id="KAK9701492.1"/>
    </source>
</evidence>
<dbReference type="Proteomes" id="UP001458880">
    <property type="component" value="Unassembled WGS sequence"/>
</dbReference>